<dbReference type="GO" id="GO:0016020">
    <property type="term" value="C:membrane"/>
    <property type="evidence" value="ECO:0007669"/>
    <property type="project" value="InterPro"/>
</dbReference>
<dbReference type="EMBL" id="UINC01047250">
    <property type="protein sequence ID" value="SVB56290.1"/>
    <property type="molecule type" value="Genomic_DNA"/>
</dbReference>
<dbReference type="InterPro" id="IPR038081">
    <property type="entry name" value="CalX-like_sf"/>
</dbReference>
<keyword evidence="1" id="KW-0732">Signal</keyword>
<feature type="domain" description="Calx-beta" evidence="5">
    <location>
        <begin position="145"/>
        <end position="243"/>
    </location>
</feature>
<dbReference type="PANTHER" id="PTHR11878:SF65">
    <property type="entry name" value="NA_CA-EXCHANGE PROTEIN, ISOFORM G"/>
    <property type="match status" value="1"/>
</dbReference>
<keyword evidence="3" id="KW-0106">Calcium</keyword>
<proteinExistence type="predicted"/>
<dbReference type="GO" id="GO:0007154">
    <property type="term" value="P:cell communication"/>
    <property type="evidence" value="ECO:0007669"/>
    <property type="project" value="InterPro"/>
</dbReference>
<evidence type="ECO:0000256" key="4">
    <source>
        <dbReference type="ARBA" id="ARBA00023065"/>
    </source>
</evidence>
<protein>
    <recommendedName>
        <fullName evidence="5">Calx-beta domain-containing protein</fullName>
    </recommendedName>
</protein>
<evidence type="ECO:0000313" key="6">
    <source>
        <dbReference type="EMBL" id="SVB56290.1"/>
    </source>
</evidence>
<evidence type="ECO:0000259" key="5">
    <source>
        <dbReference type="SMART" id="SM00237"/>
    </source>
</evidence>
<dbReference type="AlphaFoldDB" id="A0A382F007"/>
<dbReference type="InterPro" id="IPR003644">
    <property type="entry name" value="Calx_beta"/>
</dbReference>
<organism evidence="6">
    <name type="scientific">marine metagenome</name>
    <dbReference type="NCBI Taxonomy" id="408172"/>
    <lineage>
        <taxon>unclassified sequences</taxon>
        <taxon>metagenomes</taxon>
        <taxon>ecological metagenomes</taxon>
    </lineage>
</organism>
<feature type="non-terminal residue" evidence="6">
    <location>
        <position position="308"/>
    </location>
</feature>
<name>A0A382F007_9ZZZZ</name>
<sequence>MDHKISSVHLSIWLCCLLASSNLYAVKATFASASQTVTEDNDGTITINFVDDSGNLTAAYGTVSWQVSTTGTATCNGCSQPDGGSGGYTDHYLTSGSEAIADETSHTFSVNVNQDGRYESDETIIVTLESFSGGTASGLGASTTHTYTIDDDDAVPTVSFNTSTSSTGEGEWGSIRVDVESSAVGLEATVDYTIANGTASNSDYTSTAGTLTFSEQNTYKTISFHASDDTYDENDETVTFTLAASGITNFALGTQTTHQKTITDTDDAPTIGFAATTATVAEDGSVTVTVDLSTASGKDASGNYAVSG</sequence>
<accession>A0A382F007</accession>
<keyword evidence="2" id="KW-0677">Repeat</keyword>
<dbReference type="GO" id="GO:0030001">
    <property type="term" value="P:metal ion transport"/>
    <property type="evidence" value="ECO:0007669"/>
    <property type="project" value="TreeGrafter"/>
</dbReference>
<dbReference type="InterPro" id="IPR051171">
    <property type="entry name" value="CaCA"/>
</dbReference>
<dbReference type="SMART" id="SM00237">
    <property type="entry name" value="Calx_beta"/>
    <property type="match status" value="1"/>
</dbReference>
<keyword evidence="4" id="KW-0406">Ion transport</keyword>
<dbReference type="PANTHER" id="PTHR11878">
    <property type="entry name" value="SODIUM/CALCIUM EXCHANGER"/>
    <property type="match status" value="1"/>
</dbReference>
<dbReference type="SUPFAM" id="SSF141072">
    <property type="entry name" value="CalX-like"/>
    <property type="match status" value="2"/>
</dbReference>
<evidence type="ECO:0000256" key="1">
    <source>
        <dbReference type="ARBA" id="ARBA00022729"/>
    </source>
</evidence>
<evidence type="ECO:0000256" key="2">
    <source>
        <dbReference type="ARBA" id="ARBA00022737"/>
    </source>
</evidence>
<dbReference type="Gene3D" id="2.60.40.2030">
    <property type="match status" value="2"/>
</dbReference>
<dbReference type="Pfam" id="PF03160">
    <property type="entry name" value="Calx-beta"/>
    <property type="match status" value="2"/>
</dbReference>
<evidence type="ECO:0000256" key="3">
    <source>
        <dbReference type="ARBA" id="ARBA00022837"/>
    </source>
</evidence>
<gene>
    <name evidence="6" type="ORF">METZ01_LOCUS209144</name>
</gene>
<keyword evidence="4" id="KW-0813">Transport</keyword>
<reference evidence="6" key="1">
    <citation type="submission" date="2018-05" db="EMBL/GenBank/DDBJ databases">
        <authorList>
            <person name="Lanie J.A."/>
            <person name="Ng W.-L."/>
            <person name="Kazmierczak K.M."/>
            <person name="Andrzejewski T.M."/>
            <person name="Davidsen T.M."/>
            <person name="Wayne K.J."/>
            <person name="Tettelin H."/>
            <person name="Glass J.I."/>
            <person name="Rusch D."/>
            <person name="Podicherti R."/>
            <person name="Tsui H.-C.T."/>
            <person name="Winkler M.E."/>
        </authorList>
    </citation>
    <scope>NUCLEOTIDE SEQUENCE</scope>
</reference>